<accession>A0A5E4AFL3</accession>
<dbReference type="Pfam" id="PF01825">
    <property type="entry name" value="GPS"/>
    <property type="match status" value="1"/>
</dbReference>
<dbReference type="GO" id="GO:0005886">
    <property type="term" value="C:plasma membrane"/>
    <property type="evidence" value="ECO:0007669"/>
    <property type="project" value="TreeGrafter"/>
</dbReference>
<dbReference type="Pfam" id="PF00002">
    <property type="entry name" value="7tm_2"/>
    <property type="match status" value="1"/>
</dbReference>
<dbReference type="GO" id="GO:0004930">
    <property type="term" value="F:G protein-coupled receptor activity"/>
    <property type="evidence" value="ECO:0007669"/>
    <property type="project" value="InterPro"/>
</dbReference>
<keyword evidence="2 6" id="KW-0812">Transmembrane</keyword>
<evidence type="ECO:0000256" key="1">
    <source>
        <dbReference type="ARBA" id="ARBA00004141"/>
    </source>
</evidence>
<dbReference type="FunFam" id="1.20.1070.10:FF:000252">
    <property type="entry name" value="Adhesion G protein-coupled receptor D2"/>
    <property type="match status" value="1"/>
</dbReference>
<evidence type="ECO:0008006" key="11">
    <source>
        <dbReference type="Google" id="ProtNLM"/>
    </source>
</evidence>
<keyword evidence="5" id="KW-1015">Disulfide bond</keyword>
<comment type="subcellular location">
    <subcellularLocation>
        <location evidence="1">Membrane</location>
        <topology evidence="1">Multi-pass membrane protein</topology>
    </subcellularLocation>
</comment>
<dbReference type="InterPro" id="IPR000203">
    <property type="entry name" value="GPS"/>
</dbReference>
<feature type="transmembrane region" description="Helical" evidence="6">
    <location>
        <begin position="346"/>
        <end position="370"/>
    </location>
</feature>
<dbReference type="PROSITE" id="PS50261">
    <property type="entry name" value="G_PROTEIN_RECEP_F2_4"/>
    <property type="match status" value="1"/>
</dbReference>
<evidence type="ECO:0000256" key="5">
    <source>
        <dbReference type="ARBA" id="ARBA00023157"/>
    </source>
</evidence>
<dbReference type="GO" id="GO:0007166">
    <property type="term" value="P:cell surface receptor signaling pathway"/>
    <property type="evidence" value="ECO:0007669"/>
    <property type="project" value="InterPro"/>
</dbReference>
<proteinExistence type="predicted"/>
<comment type="caution">
    <text evidence="9">The sequence shown here is derived from an EMBL/GenBank/DDBJ whole genome shotgun (WGS) entry which is preliminary data.</text>
</comment>
<keyword evidence="4 6" id="KW-0472">Membrane</keyword>
<dbReference type="PROSITE" id="PS50221">
    <property type="entry name" value="GAIN_B"/>
    <property type="match status" value="1"/>
</dbReference>
<keyword evidence="3 6" id="KW-1133">Transmembrane helix</keyword>
<feature type="transmembrane region" description="Helical" evidence="6">
    <location>
        <begin position="26"/>
        <end position="44"/>
    </location>
</feature>
<dbReference type="GO" id="GO:0007189">
    <property type="term" value="P:adenylate cyclase-activating G protein-coupled receptor signaling pathway"/>
    <property type="evidence" value="ECO:0007669"/>
    <property type="project" value="TreeGrafter"/>
</dbReference>
<evidence type="ECO:0000256" key="3">
    <source>
        <dbReference type="ARBA" id="ARBA00022989"/>
    </source>
</evidence>
<dbReference type="PRINTS" id="PR00249">
    <property type="entry name" value="GPCRSECRETIN"/>
</dbReference>
<keyword evidence="10" id="KW-1185">Reference proteome</keyword>
<evidence type="ECO:0000313" key="10">
    <source>
        <dbReference type="Proteomes" id="UP000335636"/>
    </source>
</evidence>
<sequence length="610" mass="65772">MEHTPYQAGLARMLTLATSLSQSFTSIWHSLALTFTVSTVSVVFSRLRRRLCGQGSLRLHGGQAGSSGERSSEDVSCLQSGIVSGCQKICSSSFVPGDTLRHCLLGLQSVTVFAFEREEHGAPWEGGVTGVTCSPGWPPHLPFCPAPVFLSILDSPRSPKHRVLSTCCPAPSFWPRPPDTLGPCAPHVFMHAPSLCPVQAFPQKLVEPVCAFWNFSISPRMSTGSQQPSVPSPLPSPHTGGSWATAGCSVLSLYQDSTACFCNHSTSFAVLLQVYDIQRGPEEESLLRTLSFVGCGVSLCALATTFLLFLAAGVPKSERTTVHKNLTFSLASAEGFLMASEWAKDSKVACVAVTAAMHFLFLVAFSWMLVEGLLLWNKVVAVSMRPGPKMRLYYVIGWGMPVVIVAITMATSPHDYVAAGHCWLDVHTDTIWAFAGPVLLVLLANTYILFRVVMVTVSSARRRARMLSPQPGLRQQIKIQMWATVKPVLVLLPILGLTWLVGILVHLSPVWAYIAVGLNSFQGPYIFLVYAAYNGEVRSALQRMTEKKAAALAVGQAGPTTVTISCGTCSGPSSQQPPGPWEVPRTPPRRHVALRGQISAPCGPCAVAEQ</sequence>
<dbReference type="InterPro" id="IPR000832">
    <property type="entry name" value="GPCR_2_secretin-like"/>
</dbReference>
<dbReference type="PANTHER" id="PTHR12011:SF58">
    <property type="entry name" value="ADHESION G-PROTEIN COUPLED RECEPTOR D2"/>
    <property type="match status" value="1"/>
</dbReference>
<dbReference type="AlphaFoldDB" id="A0A5E4AFL3"/>
<protein>
    <recommendedName>
        <fullName evidence="11">G-protein coupled receptors family 2 profile 2 domain-containing protein</fullName>
    </recommendedName>
</protein>
<evidence type="ECO:0000256" key="4">
    <source>
        <dbReference type="ARBA" id="ARBA00023136"/>
    </source>
</evidence>
<reference evidence="9" key="1">
    <citation type="submission" date="2019-04" db="EMBL/GenBank/DDBJ databases">
        <authorList>
            <person name="Alioto T."/>
            <person name="Alioto T."/>
        </authorList>
    </citation>
    <scope>NUCLEOTIDE SEQUENCE [LARGE SCALE GENOMIC DNA]</scope>
</reference>
<dbReference type="InterPro" id="IPR057244">
    <property type="entry name" value="GAIN_B"/>
</dbReference>
<feature type="transmembrane region" description="Helical" evidence="6">
    <location>
        <begin position="481"/>
        <end position="504"/>
    </location>
</feature>
<dbReference type="Proteomes" id="UP000335636">
    <property type="component" value="Unassembled WGS sequence"/>
</dbReference>
<dbReference type="InterPro" id="IPR017981">
    <property type="entry name" value="GPCR_2-like_7TM"/>
</dbReference>
<evidence type="ECO:0000256" key="6">
    <source>
        <dbReference type="SAM" id="Phobius"/>
    </source>
</evidence>
<dbReference type="Gene3D" id="1.20.1070.10">
    <property type="entry name" value="Rhodopsin 7-helix transmembrane proteins"/>
    <property type="match status" value="1"/>
</dbReference>
<evidence type="ECO:0000256" key="2">
    <source>
        <dbReference type="ARBA" id="ARBA00022692"/>
    </source>
</evidence>
<evidence type="ECO:0000313" key="9">
    <source>
        <dbReference type="EMBL" id="VTJ55491.1"/>
    </source>
</evidence>
<feature type="transmembrane region" description="Helical" evidence="6">
    <location>
        <begin position="431"/>
        <end position="460"/>
    </location>
</feature>
<gene>
    <name evidence="9" type="ORF">MONAX_5E001393</name>
</gene>
<organism evidence="9 10">
    <name type="scientific">Marmota monax</name>
    <name type="common">Woodchuck</name>
    <dbReference type="NCBI Taxonomy" id="9995"/>
    <lineage>
        <taxon>Eukaryota</taxon>
        <taxon>Metazoa</taxon>
        <taxon>Chordata</taxon>
        <taxon>Craniata</taxon>
        <taxon>Vertebrata</taxon>
        <taxon>Euteleostomi</taxon>
        <taxon>Mammalia</taxon>
        <taxon>Eutheria</taxon>
        <taxon>Euarchontoglires</taxon>
        <taxon>Glires</taxon>
        <taxon>Rodentia</taxon>
        <taxon>Sciuromorpha</taxon>
        <taxon>Sciuridae</taxon>
        <taxon>Xerinae</taxon>
        <taxon>Marmotini</taxon>
        <taxon>Marmota</taxon>
    </lineage>
</organism>
<feature type="transmembrane region" description="Helical" evidence="6">
    <location>
        <begin position="391"/>
        <end position="411"/>
    </location>
</feature>
<name>A0A5E4AFL3_MARMO</name>
<dbReference type="PANTHER" id="PTHR12011">
    <property type="entry name" value="ADHESION G-PROTEIN COUPLED RECEPTOR"/>
    <property type="match status" value="1"/>
</dbReference>
<evidence type="ECO:0000259" key="7">
    <source>
        <dbReference type="PROSITE" id="PS50221"/>
    </source>
</evidence>
<dbReference type="EMBL" id="CABDUW010000051">
    <property type="protein sequence ID" value="VTJ55491.1"/>
    <property type="molecule type" value="Genomic_DNA"/>
</dbReference>
<dbReference type="InterPro" id="IPR046338">
    <property type="entry name" value="GAIN_dom_sf"/>
</dbReference>
<feature type="transmembrane region" description="Helical" evidence="6">
    <location>
        <begin position="510"/>
        <end position="533"/>
    </location>
</feature>
<feature type="transmembrane region" description="Helical" evidence="6">
    <location>
        <begin position="289"/>
        <end position="312"/>
    </location>
</feature>
<feature type="domain" description="G-protein coupled receptors family 2 profile 2" evidence="8">
    <location>
        <begin position="287"/>
        <end position="534"/>
    </location>
</feature>
<dbReference type="SMART" id="SM00303">
    <property type="entry name" value="GPS"/>
    <property type="match status" value="1"/>
</dbReference>
<evidence type="ECO:0000259" key="8">
    <source>
        <dbReference type="PROSITE" id="PS50261"/>
    </source>
</evidence>
<dbReference type="Gene3D" id="2.60.220.50">
    <property type="match status" value="1"/>
</dbReference>
<feature type="domain" description="GAIN-B" evidence="7">
    <location>
        <begin position="101"/>
        <end position="278"/>
    </location>
</feature>